<dbReference type="RefSeq" id="WP_069833668.1">
    <property type="nucleotide sequence ID" value="NZ_MDGQ01000003.1"/>
</dbReference>
<feature type="transmembrane region" description="Helical" evidence="1">
    <location>
        <begin position="113"/>
        <end position="131"/>
    </location>
</feature>
<gene>
    <name evidence="2" type="ORF">BFP71_01380</name>
</gene>
<dbReference type="OrthoDB" id="9847094at2"/>
<reference evidence="2 3" key="1">
    <citation type="submission" date="2016-08" db="EMBL/GenBank/DDBJ databases">
        <title>Draft genome of Fabibacter sp. strain SK-8.</title>
        <authorList>
            <person name="Wong S.-K."/>
            <person name="Hamasaki K."/>
            <person name="Yoshizawa S."/>
        </authorList>
    </citation>
    <scope>NUCLEOTIDE SEQUENCE [LARGE SCALE GENOMIC DNA]</scope>
    <source>
        <strain evidence="2 3">SK-8</strain>
    </source>
</reference>
<keyword evidence="3" id="KW-1185">Reference proteome</keyword>
<feature type="transmembrane region" description="Helical" evidence="1">
    <location>
        <begin position="74"/>
        <end position="92"/>
    </location>
</feature>
<protein>
    <submittedName>
        <fullName evidence="2">Uncharacterized protein</fullName>
    </submittedName>
</protein>
<keyword evidence="1" id="KW-0812">Transmembrane</keyword>
<proteinExistence type="predicted"/>
<dbReference type="EMBL" id="MDGQ01000003">
    <property type="protein sequence ID" value="OEK06357.1"/>
    <property type="molecule type" value="Genomic_DNA"/>
</dbReference>
<name>A0A1E5T4W7_9BACT</name>
<sequence>MIRNFFKFLLLGALHKQRGDHTNIYLSRAIFWVSLSTSLYLTSLAHYLIPDQFIAFSKLESDSLFSYKSFDGSYLMAGLLTIGLMIAFFFVYGLPLIDEFKESKKRGMRYRVFLLYFLLSIITFVFTMGFVRPGY</sequence>
<organism evidence="2 3">
    <name type="scientific">Roseivirga misakiensis</name>
    <dbReference type="NCBI Taxonomy" id="1563681"/>
    <lineage>
        <taxon>Bacteria</taxon>
        <taxon>Pseudomonadati</taxon>
        <taxon>Bacteroidota</taxon>
        <taxon>Cytophagia</taxon>
        <taxon>Cytophagales</taxon>
        <taxon>Roseivirgaceae</taxon>
        <taxon>Roseivirga</taxon>
    </lineage>
</organism>
<evidence type="ECO:0000256" key="1">
    <source>
        <dbReference type="SAM" id="Phobius"/>
    </source>
</evidence>
<evidence type="ECO:0000313" key="3">
    <source>
        <dbReference type="Proteomes" id="UP000095552"/>
    </source>
</evidence>
<accession>A0A1E5T4W7</accession>
<dbReference type="AlphaFoldDB" id="A0A1E5T4W7"/>
<keyword evidence="1" id="KW-0472">Membrane</keyword>
<dbReference type="Proteomes" id="UP000095552">
    <property type="component" value="Unassembled WGS sequence"/>
</dbReference>
<evidence type="ECO:0000313" key="2">
    <source>
        <dbReference type="EMBL" id="OEK06357.1"/>
    </source>
</evidence>
<keyword evidence="1" id="KW-1133">Transmembrane helix</keyword>
<comment type="caution">
    <text evidence="2">The sequence shown here is derived from an EMBL/GenBank/DDBJ whole genome shotgun (WGS) entry which is preliminary data.</text>
</comment>
<feature type="transmembrane region" description="Helical" evidence="1">
    <location>
        <begin position="25"/>
        <end position="49"/>
    </location>
</feature>